<protein>
    <submittedName>
        <fullName evidence="2">Polysaccharide pyruvyl transferase family protein</fullName>
    </submittedName>
</protein>
<evidence type="ECO:0000313" key="3">
    <source>
        <dbReference type="Proteomes" id="UP001177080"/>
    </source>
</evidence>
<dbReference type="Proteomes" id="UP001177080">
    <property type="component" value="Unassembled WGS sequence"/>
</dbReference>
<dbReference type="InterPro" id="IPR007345">
    <property type="entry name" value="Polysacch_pyruvyl_Trfase"/>
</dbReference>
<dbReference type="Pfam" id="PF04230">
    <property type="entry name" value="PS_pyruv_trans"/>
    <property type="match status" value="1"/>
</dbReference>
<evidence type="ECO:0000313" key="2">
    <source>
        <dbReference type="EMBL" id="MDO6121148.1"/>
    </source>
</evidence>
<proteinExistence type="predicted"/>
<dbReference type="RefSeq" id="WP_244761104.1">
    <property type="nucleotide sequence ID" value="NZ_JALJCJ010000003.1"/>
</dbReference>
<reference evidence="2" key="1">
    <citation type="submission" date="2022-04" db="EMBL/GenBank/DDBJ databases">
        <title>Shinella lacus sp. nov., a novel member of the genus Shinella from water.</title>
        <authorList>
            <person name="Deng Y."/>
        </authorList>
    </citation>
    <scope>NUCLEOTIDE SEQUENCE</scope>
    <source>
        <strain evidence="2">JCM 31239</strain>
    </source>
</reference>
<evidence type="ECO:0000259" key="1">
    <source>
        <dbReference type="Pfam" id="PF04230"/>
    </source>
</evidence>
<dbReference type="GO" id="GO:0016740">
    <property type="term" value="F:transferase activity"/>
    <property type="evidence" value="ECO:0007669"/>
    <property type="project" value="UniProtKB-KW"/>
</dbReference>
<accession>A0ABT8XC15</accession>
<name>A0ABT8XC15_9HYPH</name>
<comment type="caution">
    <text evidence="2">The sequence shown here is derived from an EMBL/GenBank/DDBJ whole genome shotgun (WGS) entry which is preliminary data.</text>
</comment>
<dbReference type="EMBL" id="WHSC02000003">
    <property type="protein sequence ID" value="MDO6121148.1"/>
    <property type="molecule type" value="Genomic_DNA"/>
</dbReference>
<feature type="domain" description="Polysaccharide pyruvyl transferase" evidence="1">
    <location>
        <begin position="32"/>
        <end position="272"/>
    </location>
</feature>
<sequence>MTTELRRRILEALSETATAAPYALIDYPNYLNPGDAAIWLGARRVLEALNGRPPAYTSTLRGFSATRCRRAIGTGTVYFLGGGNFGDLYPRHQRMRLNVLRSLPDNAIVQLPMSCAMAASNDLNLLGETRALYRGRSSIRIFARDMGAQAVLQECFGLQSVLCADLSHMLDFPILPARLDVVRLMRRDPETLVPNSISAPDWRDMRGQRFANRLGKLFLALAPPSYRGPAQDRVAMWKVHQAVAMLAEGRVVETDRLHAALLAMAMGRQVVLHDNSTGKVLSYCRTWRALLPEGALRQPALAPGGMP</sequence>
<gene>
    <name evidence="2" type="ORF">GB928_008135</name>
</gene>
<keyword evidence="3" id="KW-1185">Reference proteome</keyword>
<keyword evidence="2" id="KW-0808">Transferase</keyword>
<organism evidence="2 3">
    <name type="scientific">Shinella curvata</name>
    <dbReference type="NCBI Taxonomy" id="1817964"/>
    <lineage>
        <taxon>Bacteria</taxon>
        <taxon>Pseudomonadati</taxon>
        <taxon>Pseudomonadota</taxon>
        <taxon>Alphaproteobacteria</taxon>
        <taxon>Hyphomicrobiales</taxon>
        <taxon>Rhizobiaceae</taxon>
        <taxon>Shinella</taxon>
    </lineage>
</organism>